<keyword evidence="5" id="KW-1185">Reference proteome</keyword>
<accession>W1NV56</accession>
<dbReference type="Pfam" id="PF25043">
    <property type="entry name" value="DUF7788"/>
    <property type="match status" value="1"/>
</dbReference>
<dbReference type="OMA" id="LNHANCG"/>
<dbReference type="Proteomes" id="UP000017836">
    <property type="component" value="Unassembled WGS sequence"/>
</dbReference>
<dbReference type="PANTHER" id="PTHR31373">
    <property type="entry name" value="OS06G0652100 PROTEIN"/>
    <property type="match status" value="1"/>
</dbReference>
<evidence type="ECO:0000259" key="3">
    <source>
        <dbReference type="Pfam" id="PF25043"/>
    </source>
</evidence>
<dbReference type="AlphaFoldDB" id="W1NV56"/>
<dbReference type="HOGENOM" id="CLU_011744_0_0_1"/>
<proteinExistence type="predicted"/>
<sequence>MESDDSQDTDDPLMNLPNQCTDDTDDQFMDLPNRYTEKLIMGRTENNSATSLTTGNPCLDFFFRIVPDTPPEKLTHLLSLAWDQDSLTALKLLAQLRGVRGQGKSDRENFYTAALWLHQNHPETLAENAHLFGEFGYLKDVPEILFLLIQGPHARKLRRQQQHLRRIKFVRGREESRPPKRRTYLHDRISEIFAKLLVSDLNHANCGDIKSLSLAVKWCPSLDSSYDRITLICESIAKRIFPKDTDPEYTLLEERHYAYRIRDRVASVAMKTYKKLFEKHDAERFERFLGEVRRGETKIAAGALLPHQILASGEDQVAELQWRRMVEHMKKQGKLSNCLAVCDVSGSMEGRPMEVCVALGLLVSVLSEEPWKGTVITFS</sequence>
<dbReference type="EMBL" id="KI394998">
    <property type="protein sequence ID" value="ERM99497.1"/>
    <property type="molecule type" value="Genomic_DNA"/>
</dbReference>
<evidence type="ECO:0000256" key="1">
    <source>
        <dbReference type="SAM" id="MobiDB-lite"/>
    </source>
</evidence>
<feature type="domain" description="DUF2828" evidence="2">
    <location>
        <begin position="44"/>
        <end position="165"/>
    </location>
</feature>
<dbReference type="Gramene" id="ERM99497">
    <property type="protein sequence ID" value="ERM99497"/>
    <property type="gene ID" value="AMTR_s00088p00029040"/>
</dbReference>
<protein>
    <submittedName>
        <fullName evidence="4">Uncharacterized protein</fullName>
    </submittedName>
</protein>
<name>W1NV56_AMBTC</name>
<feature type="compositionally biased region" description="Acidic residues" evidence="1">
    <location>
        <begin position="1"/>
        <end position="11"/>
    </location>
</feature>
<dbReference type="PIRSF" id="PIRSF015417">
    <property type="entry name" value="T31B5_30_vWA"/>
    <property type="match status" value="1"/>
</dbReference>
<dbReference type="InterPro" id="IPR011205">
    <property type="entry name" value="UCP015417_vWA"/>
</dbReference>
<dbReference type="PANTHER" id="PTHR31373:SF27">
    <property type="entry name" value="TROVE DOMAIN-CONTAINING PROTEIN"/>
    <property type="match status" value="1"/>
</dbReference>
<feature type="domain" description="DUF2828" evidence="2">
    <location>
        <begin position="263"/>
        <end position="335"/>
    </location>
</feature>
<evidence type="ECO:0000259" key="2">
    <source>
        <dbReference type="Pfam" id="PF11443"/>
    </source>
</evidence>
<evidence type="ECO:0000313" key="4">
    <source>
        <dbReference type="EMBL" id="ERM99497.1"/>
    </source>
</evidence>
<dbReference type="Pfam" id="PF11443">
    <property type="entry name" value="DUF2828"/>
    <property type="match status" value="2"/>
</dbReference>
<organism evidence="4 5">
    <name type="scientific">Amborella trichopoda</name>
    <dbReference type="NCBI Taxonomy" id="13333"/>
    <lineage>
        <taxon>Eukaryota</taxon>
        <taxon>Viridiplantae</taxon>
        <taxon>Streptophyta</taxon>
        <taxon>Embryophyta</taxon>
        <taxon>Tracheophyta</taxon>
        <taxon>Spermatophyta</taxon>
        <taxon>Magnoliopsida</taxon>
        <taxon>Amborellales</taxon>
        <taxon>Amborellaceae</taxon>
        <taxon>Amborella</taxon>
    </lineage>
</organism>
<feature type="domain" description="DUF7788" evidence="3">
    <location>
        <begin position="337"/>
        <end position="379"/>
    </location>
</feature>
<reference evidence="5" key="1">
    <citation type="journal article" date="2013" name="Science">
        <title>The Amborella genome and the evolution of flowering plants.</title>
        <authorList>
            <consortium name="Amborella Genome Project"/>
        </authorList>
    </citation>
    <scope>NUCLEOTIDE SEQUENCE [LARGE SCALE GENOMIC DNA]</scope>
</reference>
<dbReference type="InterPro" id="IPR058580">
    <property type="entry name" value="DUF2828"/>
</dbReference>
<dbReference type="eggNOG" id="ENOG502QT1I">
    <property type="taxonomic scope" value="Eukaryota"/>
</dbReference>
<feature type="region of interest" description="Disordered" evidence="1">
    <location>
        <begin position="1"/>
        <end position="25"/>
    </location>
</feature>
<evidence type="ECO:0000313" key="5">
    <source>
        <dbReference type="Proteomes" id="UP000017836"/>
    </source>
</evidence>
<gene>
    <name evidence="4" type="ORF">AMTR_s00088p00029040</name>
</gene>
<dbReference type="InterPro" id="IPR056690">
    <property type="entry name" value="DUF7788"/>
</dbReference>